<reference evidence="9" key="1">
    <citation type="journal article" date="2019" name="Int. J. Syst. Evol. Microbiol.">
        <title>The Global Catalogue of Microorganisms (GCM) 10K type strain sequencing project: providing services to taxonomists for standard genome sequencing and annotation.</title>
        <authorList>
            <consortium name="The Broad Institute Genomics Platform"/>
            <consortium name="The Broad Institute Genome Sequencing Center for Infectious Disease"/>
            <person name="Wu L."/>
            <person name="Ma J."/>
        </authorList>
    </citation>
    <scope>NUCLEOTIDE SEQUENCE [LARGE SCALE GENOMIC DNA]</scope>
    <source>
        <strain evidence="9">CCM 8689</strain>
    </source>
</reference>
<evidence type="ECO:0000256" key="1">
    <source>
        <dbReference type="ARBA" id="ARBA00004651"/>
    </source>
</evidence>
<comment type="caution">
    <text evidence="8">The sequence shown here is derived from an EMBL/GenBank/DDBJ whole genome shotgun (WGS) entry which is preliminary data.</text>
</comment>
<dbReference type="InterPro" id="IPR050189">
    <property type="entry name" value="MFS_Efflux_Transporters"/>
</dbReference>
<protein>
    <submittedName>
        <fullName evidence="8">MFS transporter</fullName>
    </submittedName>
</protein>
<dbReference type="SUPFAM" id="SSF103473">
    <property type="entry name" value="MFS general substrate transporter"/>
    <property type="match status" value="1"/>
</dbReference>
<keyword evidence="3 6" id="KW-0812">Transmembrane</keyword>
<proteinExistence type="predicted"/>
<dbReference type="Gene3D" id="1.20.1250.20">
    <property type="entry name" value="MFS general substrate transporter like domains"/>
    <property type="match status" value="1"/>
</dbReference>
<feature type="transmembrane region" description="Helical" evidence="6">
    <location>
        <begin position="187"/>
        <end position="211"/>
    </location>
</feature>
<dbReference type="Pfam" id="PF07690">
    <property type="entry name" value="MFS_1"/>
    <property type="match status" value="1"/>
</dbReference>
<comment type="subcellular location">
    <subcellularLocation>
        <location evidence="1">Cell membrane</location>
        <topology evidence="1">Multi-pass membrane protein</topology>
    </subcellularLocation>
</comment>
<feature type="transmembrane region" description="Helical" evidence="6">
    <location>
        <begin position="342"/>
        <end position="363"/>
    </location>
</feature>
<evidence type="ECO:0000256" key="2">
    <source>
        <dbReference type="ARBA" id="ARBA00022475"/>
    </source>
</evidence>
<keyword evidence="2" id="KW-1003">Cell membrane</keyword>
<evidence type="ECO:0000256" key="4">
    <source>
        <dbReference type="ARBA" id="ARBA00022989"/>
    </source>
</evidence>
<dbReference type="RefSeq" id="WP_378960479.1">
    <property type="nucleotide sequence ID" value="NZ_JBHSBY010000101.1"/>
</dbReference>
<dbReference type="InterPro" id="IPR020846">
    <property type="entry name" value="MFS_dom"/>
</dbReference>
<evidence type="ECO:0000256" key="5">
    <source>
        <dbReference type="ARBA" id="ARBA00023136"/>
    </source>
</evidence>
<feature type="transmembrane region" description="Helical" evidence="6">
    <location>
        <begin position="115"/>
        <end position="140"/>
    </location>
</feature>
<accession>A0ABV8NNC1</accession>
<evidence type="ECO:0000313" key="9">
    <source>
        <dbReference type="Proteomes" id="UP001595792"/>
    </source>
</evidence>
<organism evidence="8 9">
    <name type="scientific">Pedobacter jamesrossensis</name>
    <dbReference type="NCBI Taxonomy" id="1908238"/>
    <lineage>
        <taxon>Bacteria</taxon>
        <taxon>Pseudomonadati</taxon>
        <taxon>Bacteroidota</taxon>
        <taxon>Sphingobacteriia</taxon>
        <taxon>Sphingobacteriales</taxon>
        <taxon>Sphingobacteriaceae</taxon>
        <taxon>Pedobacter</taxon>
    </lineage>
</organism>
<evidence type="ECO:0000256" key="3">
    <source>
        <dbReference type="ARBA" id="ARBA00022692"/>
    </source>
</evidence>
<gene>
    <name evidence="8" type="ORF">ACFOUY_10310</name>
</gene>
<keyword evidence="9" id="KW-1185">Reference proteome</keyword>
<evidence type="ECO:0000259" key="7">
    <source>
        <dbReference type="PROSITE" id="PS50850"/>
    </source>
</evidence>
<dbReference type="InterPro" id="IPR011701">
    <property type="entry name" value="MFS"/>
</dbReference>
<dbReference type="InterPro" id="IPR036259">
    <property type="entry name" value="MFS_trans_sf"/>
</dbReference>
<dbReference type="EMBL" id="JBHSBY010000101">
    <property type="protein sequence ID" value="MFC4197092.1"/>
    <property type="molecule type" value="Genomic_DNA"/>
</dbReference>
<dbReference type="PANTHER" id="PTHR43124">
    <property type="entry name" value="PURINE EFFLUX PUMP PBUE"/>
    <property type="match status" value="1"/>
</dbReference>
<evidence type="ECO:0000313" key="8">
    <source>
        <dbReference type="EMBL" id="MFC4197092.1"/>
    </source>
</evidence>
<evidence type="ECO:0000256" key="6">
    <source>
        <dbReference type="SAM" id="Phobius"/>
    </source>
</evidence>
<keyword evidence="5 6" id="KW-0472">Membrane</keyword>
<feature type="transmembrane region" description="Helical" evidence="6">
    <location>
        <begin position="223"/>
        <end position="247"/>
    </location>
</feature>
<dbReference type="Proteomes" id="UP001595792">
    <property type="component" value="Unassembled WGS sequence"/>
</dbReference>
<keyword evidence="4 6" id="KW-1133">Transmembrane helix</keyword>
<feature type="transmembrane region" description="Helical" evidence="6">
    <location>
        <begin position="259"/>
        <end position="278"/>
    </location>
</feature>
<sequence>MMFQIYMVAPLIAIIGADMDIGKQLIQFLIPAITISMGISSLLSGKFIFHFGEKKIFQMTSITLALSAFSAYLSQDGFSLLTSRIICGVAMGSFLPLTFRIIAVHFPKRKRLMPIVIIIFGMAGGMTFGPVFGLLAYDFLGWRLEFAVMGIICTTLALISGYLWSWKTADLKEITISKGDSNGRKHGIGRICILLFILLNGIFHSGLFILVNALLPARYNLGSMFMGFFLLDFGLPGLILVVILAALSRWPGIIKMEIIGLFILTLSMVVILLDVPIWMTLLALGLLSVGYNITQPLFFGIVGKLGNTRGDQRDIQLGLCALFIGYGLGPLIFGFLLKYGNLSTVLFLMLLTTLLAIIASRIFEHED</sequence>
<feature type="transmembrane region" description="Helical" evidence="6">
    <location>
        <begin position="81"/>
        <end position="103"/>
    </location>
</feature>
<feature type="domain" description="Major facilitator superfamily (MFS) profile" evidence="7">
    <location>
        <begin position="1"/>
        <end position="367"/>
    </location>
</feature>
<feature type="transmembrane region" description="Helical" evidence="6">
    <location>
        <begin position="315"/>
        <end position="336"/>
    </location>
</feature>
<feature type="transmembrane region" description="Helical" evidence="6">
    <location>
        <begin position="29"/>
        <end position="49"/>
    </location>
</feature>
<feature type="transmembrane region" description="Helical" evidence="6">
    <location>
        <begin position="284"/>
        <end position="303"/>
    </location>
</feature>
<feature type="transmembrane region" description="Helical" evidence="6">
    <location>
        <begin position="146"/>
        <end position="166"/>
    </location>
</feature>
<name>A0ABV8NNC1_9SPHI</name>
<dbReference type="PANTHER" id="PTHR43124:SF3">
    <property type="entry name" value="CHLORAMPHENICOL EFFLUX PUMP RV0191"/>
    <property type="match status" value="1"/>
</dbReference>
<dbReference type="PROSITE" id="PS50850">
    <property type="entry name" value="MFS"/>
    <property type="match status" value="1"/>
</dbReference>